<comment type="caution">
    <text evidence="5">The sequence shown here is derived from an EMBL/GenBank/DDBJ whole genome shotgun (WGS) entry which is preliminary data.</text>
</comment>
<sequence>MQYIVFDLEFNQDAPSLRIFDRPKKLCSFEIIQIGALKLDEKFHTIETFNRYIKPTFYGQISPFVAELTSITTEQLESEARFPEVYRDFIDFIGSTDTLFCVWGLIDMKELFKNALSHELDINLLPKHYINIQPYTSLHFHLPIKKLLSLELAVSMLHIPIAHPFHNALHDAYYTAEIFKKVYRPSHMPSIQYDPFYKPVRPSQPKKKINFEKLIQQFEKMYERAMTPEEVAMIKLAYQMGKTHQFLE</sequence>
<evidence type="ECO:0000256" key="1">
    <source>
        <dbReference type="ARBA" id="ARBA00022722"/>
    </source>
</evidence>
<evidence type="ECO:0000259" key="4">
    <source>
        <dbReference type="SMART" id="SM00479"/>
    </source>
</evidence>
<dbReference type="Pfam" id="PF00929">
    <property type="entry name" value="RNase_T"/>
    <property type="match status" value="1"/>
</dbReference>
<evidence type="ECO:0000313" key="6">
    <source>
        <dbReference type="Proteomes" id="UP000655830"/>
    </source>
</evidence>
<dbReference type="AlphaFoldDB" id="A0A926EHJ2"/>
<dbReference type="InterPro" id="IPR012337">
    <property type="entry name" value="RNaseH-like_sf"/>
</dbReference>
<dbReference type="Gene3D" id="3.30.420.10">
    <property type="entry name" value="Ribonuclease H-like superfamily/Ribonuclease H"/>
    <property type="match status" value="1"/>
</dbReference>
<dbReference type="EMBL" id="JACRSY010000013">
    <property type="protein sequence ID" value="MBC8579736.1"/>
    <property type="molecule type" value="Genomic_DNA"/>
</dbReference>
<proteinExistence type="predicted"/>
<dbReference type="GO" id="GO:0000175">
    <property type="term" value="F:3'-5'-RNA exonuclease activity"/>
    <property type="evidence" value="ECO:0007669"/>
    <property type="project" value="InterPro"/>
</dbReference>
<dbReference type="InterPro" id="IPR047201">
    <property type="entry name" value="ERI-1_3'hExo-like"/>
</dbReference>
<evidence type="ECO:0000256" key="2">
    <source>
        <dbReference type="ARBA" id="ARBA00022801"/>
    </source>
</evidence>
<protein>
    <submittedName>
        <fullName evidence="5">Exonuclease domain-containing protein</fullName>
    </submittedName>
</protein>
<gene>
    <name evidence="5" type="ORF">H8718_09355</name>
</gene>
<reference evidence="5" key="1">
    <citation type="submission" date="2020-08" db="EMBL/GenBank/DDBJ databases">
        <title>Genome public.</title>
        <authorList>
            <person name="Liu C."/>
            <person name="Sun Q."/>
        </authorList>
    </citation>
    <scope>NUCLEOTIDE SEQUENCE</scope>
    <source>
        <strain evidence="5">NSJ-12</strain>
    </source>
</reference>
<dbReference type="CDD" id="cd06133">
    <property type="entry name" value="ERI-1_3'hExo_like"/>
    <property type="match status" value="1"/>
</dbReference>
<dbReference type="InterPro" id="IPR051274">
    <property type="entry name" value="3-5_Exoribonuclease"/>
</dbReference>
<keyword evidence="1" id="KW-0540">Nuclease</keyword>
<dbReference type="RefSeq" id="WP_249332689.1">
    <property type="nucleotide sequence ID" value="NZ_JACRSY010000013.1"/>
</dbReference>
<accession>A0A926EHJ2</accession>
<evidence type="ECO:0000313" key="5">
    <source>
        <dbReference type="EMBL" id="MBC8579736.1"/>
    </source>
</evidence>
<organism evidence="5 6">
    <name type="scientific">Zhenhengia yiwuensis</name>
    <dbReference type="NCBI Taxonomy" id="2763666"/>
    <lineage>
        <taxon>Bacteria</taxon>
        <taxon>Bacillati</taxon>
        <taxon>Bacillota</taxon>
        <taxon>Clostridia</taxon>
        <taxon>Lachnospirales</taxon>
        <taxon>Lachnospiraceae</taxon>
        <taxon>Zhenhengia</taxon>
    </lineage>
</organism>
<dbReference type="GO" id="GO:0003676">
    <property type="term" value="F:nucleic acid binding"/>
    <property type="evidence" value="ECO:0007669"/>
    <property type="project" value="InterPro"/>
</dbReference>
<evidence type="ECO:0000256" key="3">
    <source>
        <dbReference type="ARBA" id="ARBA00022839"/>
    </source>
</evidence>
<keyword evidence="2" id="KW-0378">Hydrolase</keyword>
<feature type="domain" description="Exonuclease" evidence="4">
    <location>
        <begin position="2"/>
        <end position="188"/>
    </location>
</feature>
<dbReference type="PANTHER" id="PTHR23044:SF61">
    <property type="entry name" value="3'-5' EXORIBONUCLEASE 1-RELATED"/>
    <property type="match status" value="1"/>
</dbReference>
<dbReference type="PANTHER" id="PTHR23044">
    <property type="entry name" value="3'-5' EXONUCLEASE ERI1-RELATED"/>
    <property type="match status" value="1"/>
</dbReference>
<dbReference type="InterPro" id="IPR036397">
    <property type="entry name" value="RNaseH_sf"/>
</dbReference>
<dbReference type="InterPro" id="IPR013520">
    <property type="entry name" value="Ribonucl_H"/>
</dbReference>
<dbReference type="Proteomes" id="UP000655830">
    <property type="component" value="Unassembled WGS sequence"/>
</dbReference>
<keyword evidence="6" id="KW-1185">Reference proteome</keyword>
<name>A0A926EHJ2_9FIRM</name>
<dbReference type="SUPFAM" id="SSF53098">
    <property type="entry name" value="Ribonuclease H-like"/>
    <property type="match status" value="1"/>
</dbReference>
<dbReference type="SMART" id="SM00479">
    <property type="entry name" value="EXOIII"/>
    <property type="match status" value="1"/>
</dbReference>
<keyword evidence="3 5" id="KW-0269">Exonuclease</keyword>